<proteinExistence type="predicted"/>
<dbReference type="RefSeq" id="WP_220490235.1">
    <property type="nucleotide sequence ID" value="NZ_BAAATF010000013.1"/>
</dbReference>
<dbReference type="Proteomes" id="UP000540568">
    <property type="component" value="Unassembled WGS sequence"/>
</dbReference>
<name>A0A7W3JCR6_9MICO</name>
<protein>
    <recommendedName>
        <fullName evidence="5">Pyrrolidone-carboxylate peptidase</fullName>
    </recommendedName>
</protein>
<evidence type="ECO:0000256" key="2">
    <source>
        <dbReference type="SAM" id="SignalP"/>
    </source>
</evidence>
<dbReference type="EMBL" id="JACGWV010000002">
    <property type="protein sequence ID" value="MBA8810412.1"/>
    <property type="molecule type" value="Genomic_DNA"/>
</dbReference>
<sequence length="527" mass="55115">MPRSRTRVRAGAAALALCATTALAGPAVAQEGPAAAQPGPAAAQPGPAVAQPGPAAAQPAAGCLDPGIPLSAEESRLVAYLPDAADPTVAAGATYARTIIEGGGFGGYTASLTEALCRTRTLDAATRLAQRSGQALWDAAVRRAQGHGAVRGDLPASDDRPLYWTRVEGMAALRQWDPRGGLTDEERSGLVETFEKAARGMDDIDLPRSRNAVRVLVSGFDVYTLDGGTTGSAPGTVGNNVRHGNPSGATALALDGTTYRTDDGRTAYIEAYTLPVSYPEFERGYLEDTVGPFMEPGPRQVDASLTVSQAGGAQFNLEQWNSRYHGVSLGNDRTAPCPTVGGVPQLAVDNPGCNIQVVDRWGGGDGLTDPPQWTTATLPVAEMIAADTGADVPRPPGDTWPDESEAFGVVWHTNYTQFPDCSSPVRETFNNPPPVTYPPTTPPVPPAEGSCSYSGGGGNYLSNESAYRNTLLRDRAGLDIPAGHIHTPDMQHFETDFAVSDPTFDAWRTAIVAQGANLVHAVADTVD</sequence>
<feature type="signal peptide" evidence="2">
    <location>
        <begin position="1"/>
        <end position="24"/>
    </location>
</feature>
<reference evidence="3 4" key="1">
    <citation type="submission" date="2020-07" db="EMBL/GenBank/DDBJ databases">
        <title>Sequencing the genomes of 1000 actinobacteria strains.</title>
        <authorList>
            <person name="Klenk H.-P."/>
        </authorList>
    </citation>
    <scope>NUCLEOTIDE SEQUENCE [LARGE SCALE GENOMIC DNA]</scope>
    <source>
        <strain evidence="3 4">DSM 44121</strain>
    </source>
</reference>
<dbReference type="SUPFAM" id="SSF53182">
    <property type="entry name" value="Pyrrolidone carboxyl peptidase (pyroglutamate aminopeptidase)"/>
    <property type="match status" value="1"/>
</dbReference>
<dbReference type="InterPro" id="IPR036440">
    <property type="entry name" value="Peptidase_C15-like_sf"/>
</dbReference>
<evidence type="ECO:0000256" key="1">
    <source>
        <dbReference type="SAM" id="MobiDB-lite"/>
    </source>
</evidence>
<organism evidence="3 4">
    <name type="scientific">Promicromonospora sukumoe</name>
    <dbReference type="NCBI Taxonomy" id="88382"/>
    <lineage>
        <taxon>Bacteria</taxon>
        <taxon>Bacillati</taxon>
        <taxon>Actinomycetota</taxon>
        <taxon>Actinomycetes</taxon>
        <taxon>Micrococcales</taxon>
        <taxon>Promicromonosporaceae</taxon>
        <taxon>Promicromonospora</taxon>
    </lineage>
</organism>
<feature type="chain" id="PRO_5038775022" description="Pyrrolidone-carboxylate peptidase" evidence="2">
    <location>
        <begin position="25"/>
        <end position="527"/>
    </location>
</feature>
<comment type="caution">
    <text evidence="3">The sequence shown here is derived from an EMBL/GenBank/DDBJ whole genome shotgun (WGS) entry which is preliminary data.</text>
</comment>
<keyword evidence="2" id="KW-0732">Signal</keyword>
<keyword evidence="4" id="KW-1185">Reference proteome</keyword>
<dbReference type="AlphaFoldDB" id="A0A7W3JCR6"/>
<accession>A0A7W3JCR6</accession>
<evidence type="ECO:0000313" key="3">
    <source>
        <dbReference type="EMBL" id="MBA8810412.1"/>
    </source>
</evidence>
<gene>
    <name evidence="3" type="ORF">FHX71_004388</name>
</gene>
<evidence type="ECO:0008006" key="5">
    <source>
        <dbReference type="Google" id="ProtNLM"/>
    </source>
</evidence>
<evidence type="ECO:0000313" key="4">
    <source>
        <dbReference type="Proteomes" id="UP000540568"/>
    </source>
</evidence>
<dbReference type="Gene3D" id="3.40.630.20">
    <property type="entry name" value="Peptidase C15, pyroglutamyl peptidase I-like"/>
    <property type="match status" value="1"/>
</dbReference>
<feature type="region of interest" description="Disordered" evidence="1">
    <location>
        <begin position="31"/>
        <end position="60"/>
    </location>
</feature>